<sequence length="73" mass="8315">MHAGLRQRAAAAAGERWDLRFVRPPSLIASRLENAEILVDINNIGLNPPRRRDFYARSILLIHIAIEEMIVII</sequence>
<reference evidence="2" key="1">
    <citation type="journal article" date="2019" name="Int. J. Syst. Evol. Microbiol.">
        <title>The Global Catalogue of Microorganisms (GCM) 10K type strain sequencing project: providing services to taxonomists for standard genome sequencing and annotation.</title>
        <authorList>
            <consortium name="The Broad Institute Genomics Platform"/>
            <consortium name="The Broad Institute Genome Sequencing Center for Infectious Disease"/>
            <person name="Wu L."/>
            <person name="Ma J."/>
        </authorList>
    </citation>
    <scope>NUCLEOTIDE SEQUENCE [LARGE SCALE GENOMIC DNA]</scope>
    <source>
        <strain evidence="2">CGMCC 4.7608</strain>
    </source>
</reference>
<accession>A0ABV8ZNQ0</accession>
<comment type="caution">
    <text evidence="1">The sequence shown here is derived from an EMBL/GenBank/DDBJ whole genome shotgun (WGS) entry which is preliminary data.</text>
</comment>
<protein>
    <submittedName>
        <fullName evidence="1">Uncharacterized protein</fullName>
    </submittedName>
</protein>
<organism evidence="1 2">
    <name type="scientific">Chromobacterium aquaticum</name>
    <dbReference type="NCBI Taxonomy" id="467180"/>
    <lineage>
        <taxon>Bacteria</taxon>
        <taxon>Pseudomonadati</taxon>
        <taxon>Pseudomonadota</taxon>
        <taxon>Betaproteobacteria</taxon>
        <taxon>Neisseriales</taxon>
        <taxon>Chromobacteriaceae</taxon>
        <taxon>Chromobacterium</taxon>
    </lineage>
</organism>
<gene>
    <name evidence="1" type="ORF">ACFO0R_06825</name>
</gene>
<evidence type="ECO:0000313" key="2">
    <source>
        <dbReference type="Proteomes" id="UP001595999"/>
    </source>
</evidence>
<dbReference type="EMBL" id="JBHSEK010000003">
    <property type="protein sequence ID" value="MFC4489329.1"/>
    <property type="molecule type" value="Genomic_DNA"/>
</dbReference>
<evidence type="ECO:0000313" key="1">
    <source>
        <dbReference type="EMBL" id="MFC4489329.1"/>
    </source>
</evidence>
<dbReference type="RefSeq" id="WP_231465163.1">
    <property type="nucleotide sequence ID" value="NZ_JAJOHW010000172.1"/>
</dbReference>
<proteinExistence type="predicted"/>
<keyword evidence="2" id="KW-1185">Reference proteome</keyword>
<name>A0ABV8ZNQ0_9NEIS</name>
<dbReference type="Proteomes" id="UP001595999">
    <property type="component" value="Unassembled WGS sequence"/>
</dbReference>